<dbReference type="NCBIfam" id="TIGR00046">
    <property type="entry name" value="RsmE family RNA methyltransferase"/>
    <property type="match status" value="1"/>
</dbReference>
<name>A0A1H3WSF1_9BACT</name>
<dbReference type="GO" id="GO:0070475">
    <property type="term" value="P:rRNA base methylation"/>
    <property type="evidence" value="ECO:0007669"/>
    <property type="project" value="TreeGrafter"/>
</dbReference>
<dbReference type="SUPFAM" id="SSF75217">
    <property type="entry name" value="alpha/beta knot"/>
    <property type="match status" value="1"/>
</dbReference>
<dbReference type="InterPro" id="IPR015947">
    <property type="entry name" value="PUA-like_sf"/>
</dbReference>
<dbReference type="EMBL" id="FNQY01000003">
    <property type="protein sequence ID" value="SDZ89118.1"/>
    <property type="molecule type" value="Genomic_DNA"/>
</dbReference>
<dbReference type="EC" id="2.1.1.193" evidence="10"/>
<dbReference type="Pfam" id="PF04452">
    <property type="entry name" value="Methyltrans_RNA"/>
    <property type="match status" value="1"/>
</dbReference>
<comment type="function">
    <text evidence="8 10">Specifically methylates the N3 position of the uracil ring of uridine 1498 (m3U1498) in 16S rRNA. Acts on the fully assembled 30S ribosomal subunit.</text>
</comment>
<dbReference type="AlphaFoldDB" id="A0A1H3WSF1"/>
<gene>
    <name evidence="13" type="ORF">SAMN05192529_103202</name>
</gene>
<evidence type="ECO:0000256" key="4">
    <source>
        <dbReference type="ARBA" id="ARBA00022552"/>
    </source>
</evidence>
<dbReference type="InterPro" id="IPR029026">
    <property type="entry name" value="tRNA_m1G_MTases_N"/>
</dbReference>
<dbReference type="InterPro" id="IPR006700">
    <property type="entry name" value="RsmE"/>
</dbReference>
<accession>A0A1H3WSF1</accession>
<feature type="domain" description="Ribosomal RNA small subunit methyltransferase E methyltransferase" evidence="11">
    <location>
        <begin position="80"/>
        <end position="234"/>
    </location>
</feature>
<evidence type="ECO:0000256" key="5">
    <source>
        <dbReference type="ARBA" id="ARBA00022603"/>
    </source>
</evidence>
<keyword evidence="7 10" id="KW-0949">S-adenosyl-L-methionine</keyword>
<keyword evidence="6 10" id="KW-0808">Transferase</keyword>
<evidence type="ECO:0000313" key="14">
    <source>
        <dbReference type="Proteomes" id="UP000199041"/>
    </source>
</evidence>
<dbReference type="GO" id="GO:0070042">
    <property type="term" value="F:rRNA (uridine-N3-)-methyltransferase activity"/>
    <property type="evidence" value="ECO:0007669"/>
    <property type="project" value="TreeGrafter"/>
</dbReference>
<dbReference type="Pfam" id="PF20260">
    <property type="entry name" value="PUA_4"/>
    <property type="match status" value="1"/>
</dbReference>
<dbReference type="PANTHER" id="PTHR30027">
    <property type="entry name" value="RIBOSOMAL RNA SMALL SUBUNIT METHYLTRANSFERASE E"/>
    <property type="match status" value="1"/>
</dbReference>
<dbReference type="PIRSF" id="PIRSF015601">
    <property type="entry name" value="MTase_slr0722"/>
    <property type="match status" value="1"/>
</dbReference>
<evidence type="ECO:0000313" key="13">
    <source>
        <dbReference type="EMBL" id="SDZ89118.1"/>
    </source>
</evidence>
<keyword evidence="3 10" id="KW-0963">Cytoplasm</keyword>
<dbReference type="InterPro" id="IPR046886">
    <property type="entry name" value="RsmE_MTase_dom"/>
</dbReference>
<evidence type="ECO:0000256" key="1">
    <source>
        <dbReference type="ARBA" id="ARBA00004496"/>
    </source>
</evidence>
<dbReference type="PANTHER" id="PTHR30027:SF3">
    <property type="entry name" value="16S RRNA (URACIL(1498)-N(3))-METHYLTRANSFERASE"/>
    <property type="match status" value="1"/>
</dbReference>
<dbReference type="GO" id="GO:0005737">
    <property type="term" value="C:cytoplasm"/>
    <property type="evidence" value="ECO:0007669"/>
    <property type="project" value="UniProtKB-SubCell"/>
</dbReference>
<protein>
    <recommendedName>
        <fullName evidence="10">Ribosomal RNA small subunit methyltransferase E</fullName>
        <ecNumber evidence="10">2.1.1.193</ecNumber>
    </recommendedName>
</protein>
<evidence type="ECO:0000256" key="2">
    <source>
        <dbReference type="ARBA" id="ARBA00005528"/>
    </source>
</evidence>
<dbReference type="Gene3D" id="2.40.240.20">
    <property type="entry name" value="Hypothetical PUA domain-like, domain 1"/>
    <property type="match status" value="1"/>
</dbReference>
<comment type="subcellular location">
    <subcellularLocation>
        <location evidence="1 10">Cytoplasm</location>
    </subcellularLocation>
</comment>
<evidence type="ECO:0000256" key="10">
    <source>
        <dbReference type="PIRNR" id="PIRNR015601"/>
    </source>
</evidence>
<dbReference type="RefSeq" id="WP_091394306.1">
    <property type="nucleotide sequence ID" value="NZ_FNQY01000003.1"/>
</dbReference>
<dbReference type="CDD" id="cd18084">
    <property type="entry name" value="RsmE-like"/>
    <property type="match status" value="1"/>
</dbReference>
<evidence type="ECO:0000259" key="12">
    <source>
        <dbReference type="Pfam" id="PF20260"/>
    </source>
</evidence>
<dbReference type="Proteomes" id="UP000199041">
    <property type="component" value="Unassembled WGS sequence"/>
</dbReference>
<dbReference type="SUPFAM" id="SSF88697">
    <property type="entry name" value="PUA domain-like"/>
    <property type="match status" value="1"/>
</dbReference>
<keyword evidence="4 10" id="KW-0698">rRNA processing</keyword>
<feature type="domain" description="Ribosomal RNA small subunit methyltransferase E PUA-like" evidence="12">
    <location>
        <begin position="24"/>
        <end position="69"/>
    </location>
</feature>
<dbReference type="InterPro" id="IPR029028">
    <property type="entry name" value="Alpha/beta_knot_MTases"/>
</dbReference>
<keyword evidence="5 10" id="KW-0489">Methyltransferase</keyword>
<dbReference type="OrthoDB" id="9815641at2"/>
<sequence>MSTEQLPYFFESLLTQQKGAFTLSEATSKHCVQVLRMTEGEQLQLTNGHGLLATARLTMAHKKHSQVAITDTEAFAPPASNITIAIAPTKNIGRIEWLLEKLTEIGISRIILMSTERTERTAIKQDRLEQILIAAMLQSRQVFLPELKGLLKFGAVIAESKGFTHRWIAHCLENGPKQSINQASDHQSHIILIGPEGDFSAAEIDQALAAENQFEPVTLGETRLRTETAGLVAGVLLKMGGAK</sequence>
<proteinExistence type="inferred from homology"/>
<comment type="catalytic activity">
    <reaction evidence="9 10">
        <text>uridine(1498) in 16S rRNA + S-adenosyl-L-methionine = N(3)-methyluridine(1498) in 16S rRNA + S-adenosyl-L-homocysteine + H(+)</text>
        <dbReference type="Rhea" id="RHEA:42920"/>
        <dbReference type="Rhea" id="RHEA-COMP:10283"/>
        <dbReference type="Rhea" id="RHEA-COMP:10284"/>
        <dbReference type="ChEBI" id="CHEBI:15378"/>
        <dbReference type="ChEBI" id="CHEBI:57856"/>
        <dbReference type="ChEBI" id="CHEBI:59789"/>
        <dbReference type="ChEBI" id="CHEBI:65315"/>
        <dbReference type="ChEBI" id="CHEBI:74502"/>
        <dbReference type="EC" id="2.1.1.193"/>
    </reaction>
</comment>
<evidence type="ECO:0000256" key="3">
    <source>
        <dbReference type="ARBA" id="ARBA00022490"/>
    </source>
</evidence>
<evidence type="ECO:0000256" key="7">
    <source>
        <dbReference type="ARBA" id="ARBA00022691"/>
    </source>
</evidence>
<evidence type="ECO:0000256" key="6">
    <source>
        <dbReference type="ARBA" id="ARBA00022679"/>
    </source>
</evidence>
<organism evidence="13 14">
    <name type="scientific">Arachidicoccus rhizosphaerae</name>
    <dbReference type="NCBI Taxonomy" id="551991"/>
    <lineage>
        <taxon>Bacteria</taxon>
        <taxon>Pseudomonadati</taxon>
        <taxon>Bacteroidota</taxon>
        <taxon>Chitinophagia</taxon>
        <taxon>Chitinophagales</taxon>
        <taxon>Chitinophagaceae</taxon>
        <taxon>Arachidicoccus</taxon>
    </lineage>
</organism>
<reference evidence="13 14" key="1">
    <citation type="submission" date="2016-10" db="EMBL/GenBank/DDBJ databases">
        <authorList>
            <person name="de Groot N.N."/>
        </authorList>
    </citation>
    <scope>NUCLEOTIDE SEQUENCE [LARGE SCALE GENOMIC DNA]</scope>
    <source>
        <strain evidence="13 14">Vu-144</strain>
    </source>
</reference>
<evidence type="ECO:0000256" key="8">
    <source>
        <dbReference type="ARBA" id="ARBA00025699"/>
    </source>
</evidence>
<keyword evidence="14" id="KW-1185">Reference proteome</keyword>
<dbReference type="InterPro" id="IPR046887">
    <property type="entry name" value="RsmE_PUA-like"/>
</dbReference>
<comment type="similarity">
    <text evidence="2 10">Belongs to the RNA methyltransferase RsmE family.</text>
</comment>
<evidence type="ECO:0000259" key="11">
    <source>
        <dbReference type="Pfam" id="PF04452"/>
    </source>
</evidence>
<dbReference type="STRING" id="551991.SAMN05192529_103202"/>
<evidence type="ECO:0000256" key="9">
    <source>
        <dbReference type="ARBA" id="ARBA00047944"/>
    </source>
</evidence>
<dbReference type="Gene3D" id="3.40.1280.10">
    <property type="match status" value="1"/>
</dbReference>